<accession>A0AA40JI41</accession>
<evidence type="ECO:0000313" key="3">
    <source>
        <dbReference type="Proteomes" id="UP000030475"/>
    </source>
</evidence>
<evidence type="ECO:0000313" key="2">
    <source>
        <dbReference type="EMBL" id="KGX16352.1"/>
    </source>
</evidence>
<name>A0AA40JI41_BURPE</name>
<dbReference type="AlphaFoldDB" id="A0AA40JI41"/>
<evidence type="ECO:0000256" key="1">
    <source>
        <dbReference type="SAM" id="MobiDB-lite"/>
    </source>
</evidence>
<dbReference type="Proteomes" id="UP000030475">
    <property type="component" value="Unassembled WGS sequence"/>
</dbReference>
<organism evidence="2 3">
    <name type="scientific">Burkholderia pseudomallei</name>
    <name type="common">Pseudomonas pseudomallei</name>
    <dbReference type="NCBI Taxonomy" id="28450"/>
    <lineage>
        <taxon>Bacteria</taxon>
        <taxon>Pseudomonadati</taxon>
        <taxon>Pseudomonadota</taxon>
        <taxon>Betaproteobacteria</taxon>
        <taxon>Burkholderiales</taxon>
        <taxon>Burkholderiaceae</taxon>
        <taxon>Burkholderia</taxon>
        <taxon>pseudomallei group</taxon>
    </lineage>
</organism>
<gene>
    <name evidence="2" type="ORF">Y036_5757</name>
</gene>
<feature type="region of interest" description="Disordered" evidence="1">
    <location>
        <begin position="1"/>
        <end position="62"/>
    </location>
</feature>
<reference evidence="2 3" key="1">
    <citation type="submission" date="2014-08" db="EMBL/GenBank/DDBJ databases">
        <authorList>
            <person name="Bunnell A."/>
            <person name="Chain P.S."/>
            <person name="Chertkov O."/>
            <person name="Currie B.J."/>
            <person name="Daligault H.E."/>
            <person name="Davenport K.W."/>
            <person name="Davis C."/>
            <person name="Gleasner C.D."/>
            <person name="Johnson S.L."/>
            <person name="Kaestli M."/>
            <person name="Koren S."/>
            <person name="Kunde Y.A."/>
            <person name="Mayo M."/>
            <person name="McMurry K.K."/>
            <person name="Price E.P."/>
            <person name="Reitenga K.G."/>
            <person name="Robison R."/>
            <person name="Rosovitz M.J."/>
            <person name="Sarovich D.S."/>
            <person name="Teshima H."/>
        </authorList>
    </citation>
    <scope>NUCLEOTIDE SEQUENCE [LARGE SCALE GENOMIC DNA]</scope>
    <source>
        <strain evidence="2 3">MSHR44</strain>
    </source>
</reference>
<sequence>MRRPRGPAPSSSSDGHARNVPRAGAPFDPRPRQAKAGIEPASLRPHRSPAPPSTARQARPWRHPLTARITLDALNAATALTPCASPSASTLSFVTIAASVMPPSSASSTSLFTAPRVTVSTTPCN</sequence>
<comment type="caution">
    <text evidence="2">The sequence shown here is derived from an EMBL/GenBank/DDBJ whole genome shotgun (WGS) entry which is preliminary data.</text>
</comment>
<proteinExistence type="predicted"/>
<dbReference type="EMBL" id="JQIM01000008">
    <property type="protein sequence ID" value="KGX16352.1"/>
    <property type="molecule type" value="Genomic_DNA"/>
</dbReference>
<protein>
    <submittedName>
        <fullName evidence="2">Uncharacterized protein</fullName>
    </submittedName>
</protein>